<evidence type="ECO:0000256" key="1">
    <source>
        <dbReference type="ARBA" id="ARBA00022729"/>
    </source>
</evidence>
<feature type="region of interest" description="Disordered" evidence="2">
    <location>
        <begin position="466"/>
        <end position="499"/>
    </location>
</feature>
<dbReference type="InterPro" id="IPR004843">
    <property type="entry name" value="Calcineurin-like_PHP"/>
</dbReference>
<dbReference type="GO" id="GO:0003993">
    <property type="term" value="F:acid phosphatase activity"/>
    <property type="evidence" value="ECO:0007669"/>
    <property type="project" value="InterPro"/>
</dbReference>
<reference evidence="6 7" key="1">
    <citation type="journal article" date="2018" name="Genome Announc.">
        <title>Draft Genome Sequence of "Candidatus Phycosocius bacilliformis," an Alphaproteobacterial Ectosymbiont of the Hydrocarbon-Producing Green Alga Botryococcus braunii.</title>
        <authorList>
            <person name="Tanabe Y."/>
            <person name="Yamaguchi H."/>
            <person name="Watanabe M.M."/>
        </authorList>
    </citation>
    <scope>NUCLEOTIDE SEQUENCE [LARGE SCALE GENOMIC DNA]</scope>
    <source>
        <strain evidence="6 7">BOTRYCO-2</strain>
    </source>
</reference>
<comment type="caution">
    <text evidence="6">The sequence shown here is derived from an EMBL/GenBank/DDBJ whole genome shotgun (WGS) entry which is preliminary data.</text>
</comment>
<dbReference type="InterPro" id="IPR015914">
    <property type="entry name" value="PAPs_N"/>
</dbReference>
<evidence type="ECO:0000256" key="3">
    <source>
        <dbReference type="SAM" id="SignalP"/>
    </source>
</evidence>
<dbReference type="InterPro" id="IPR029052">
    <property type="entry name" value="Metallo-depent_PP-like"/>
</dbReference>
<evidence type="ECO:0000313" key="7">
    <source>
        <dbReference type="Proteomes" id="UP000245086"/>
    </source>
</evidence>
<dbReference type="Gene3D" id="2.60.40.380">
    <property type="entry name" value="Purple acid phosphatase-like, N-terminal"/>
    <property type="match status" value="1"/>
</dbReference>
<feature type="domain" description="Calcineurin-like phosphoesterase" evidence="4">
    <location>
        <begin position="179"/>
        <end position="373"/>
    </location>
</feature>
<name>A0A2P2E6W2_9PROT</name>
<dbReference type="PANTHER" id="PTHR22953:SF153">
    <property type="entry name" value="PURPLE ACID PHOSPHATASE"/>
    <property type="match status" value="1"/>
</dbReference>
<dbReference type="GO" id="GO:0004115">
    <property type="term" value="F:3',5'-cyclic-AMP phosphodiesterase activity"/>
    <property type="evidence" value="ECO:0007669"/>
    <property type="project" value="UniProtKB-EC"/>
</dbReference>
<dbReference type="InterPro" id="IPR008963">
    <property type="entry name" value="Purple_acid_Pase-like_N"/>
</dbReference>
<dbReference type="EC" id="3.1.4.53" evidence="6"/>
<dbReference type="GO" id="GO:0046872">
    <property type="term" value="F:metal ion binding"/>
    <property type="evidence" value="ECO:0007669"/>
    <property type="project" value="InterPro"/>
</dbReference>
<dbReference type="PANTHER" id="PTHR22953">
    <property type="entry name" value="ACID PHOSPHATASE RELATED"/>
    <property type="match status" value="1"/>
</dbReference>
<dbReference type="RefSeq" id="WP_108983642.1">
    <property type="nucleotide sequence ID" value="NZ_BFBR01000001.1"/>
</dbReference>
<dbReference type="SUPFAM" id="SSF56300">
    <property type="entry name" value="Metallo-dependent phosphatases"/>
    <property type="match status" value="1"/>
</dbReference>
<dbReference type="Pfam" id="PF00149">
    <property type="entry name" value="Metallophos"/>
    <property type="match status" value="1"/>
</dbReference>
<proteinExistence type="predicted"/>
<accession>A0A2P2E6W2</accession>
<feature type="chain" id="PRO_5015155456" evidence="3">
    <location>
        <begin position="38"/>
        <end position="499"/>
    </location>
</feature>
<dbReference type="SUPFAM" id="SSF49363">
    <property type="entry name" value="Purple acid phosphatase, N-terminal domain"/>
    <property type="match status" value="1"/>
</dbReference>
<keyword evidence="1 3" id="KW-0732">Signal</keyword>
<keyword evidence="7" id="KW-1185">Reference proteome</keyword>
<feature type="signal peptide" evidence="3">
    <location>
        <begin position="1"/>
        <end position="37"/>
    </location>
</feature>
<dbReference type="OrthoDB" id="9809781at2"/>
<evidence type="ECO:0000256" key="2">
    <source>
        <dbReference type="SAM" id="MobiDB-lite"/>
    </source>
</evidence>
<dbReference type="PROSITE" id="PS51257">
    <property type="entry name" value="PROKAR_LIPOPROTEIN"/>
    <property type="match status" value="1"/>
</dbReference>
<dbReference type="Pfam" id="PF16656">
    <property type="entry name" value="Pur_ac_phosph_N"/>
    <property type="match status" value="1"/>
</dbReference>
<dbReference type="InterPro" id="IPR039331">
    <property type="entry name" value="PAPs-like"/>
</dbReference>
<keyword evidence="6" id="KW-0378">Hydrolase</keyword>
<dbReference type="AlphaFoldDB" id="A0A2P2E6W2"/>
<sequence>MVIQARKSPLRHCFLTVIRAGLFALALTSSCLTPSYAHPGHDRNTPTLAPWQQASAWPDRVITTFETDPTTSFAVTWRTDASVTRAVAEIVRATPDAQFDIGAVRKAADSEPLDLETIRTATQELKMPWNAGLSPVTYHSINFDGLEPDTLYAYRVGGGEGKWSEWFQLRTAPAQGPIKFIYVGDAQNGLMSHWSRVIRAGFQKMPDARFIIHAGDLVNRGSRDLEWAEWFKAVGFIHGMIPAIPVAGNHEYDSFGLIPTTNRLLSALWRPQFRLPSVDSLPATVRETAYQIHYGPNLDIFVLDTTSDTLKVQAAWLDEALSKSTARWRIVTMHHPVFSSTQGRDGDARREIILPVLSKHKVDLVLQGHDHTYARGPILETQRPEREVVGDGEDVAMMFVNSVSGPKQYRFKNSRWDDYAPSGVRLDRFAEGTPFFQTIEIVDGKLSYRAYAATGDLYDSFDMTKDEQGRKRVTKGPPATLTQRAYGPLNPYRDFKDPD</sequence>
<feature type="domain" description="Purple acid phosphatase N-terminal" evidence="5">
    <location>
        <begin position="58"/>
        <end position="171"/>
    </location>
</feature>
<protein>
    <submittedName>
        <fullName evidence="6">3',5'-cyclic adenosine monophosphate phosphodiesterase CpdA</fullName>
        <ecNumber evidence="6">3.1.4.53</ecNumber>
    </submittedName>
</protein>
<evidence type="ECO:0000259" key="5">
    <source>
        <dbReference type="Pfam" id="PF16656"/>
    </source>
</evidence>
<evidence type="ECO:0000259" key="4">
    <source>
        <dbReference type="Pfam" id="PF00149"/>
    </source>
</evidence>
<dbReference type="InterPro" id="IPR003961">
    <property type="entry name" value="FN3_dom"/>
</dbReference>
<organism evidence="6 7">
    <name type="scientific">Candidatus Phycosocius bacilliformis</name>
    <dbReference type="NCBI Taxonomy" id="1445552"/>
    <lineage>
        <taxon>Bacteria</taxon>
        <taxon>Pseudomonadati</taxon>
        <taxon>Pseudomonadota</taxon>
        <taxon>Alphaproteobacteria</taxon>
        <taxon>Caulobacterales</taxon>
        <taxon>Caulobacterales incertae sedis</taxon>
        <taxon>Candidatus Phycosocius</taxon>
    </lineage>
</organism>
<gene>
    <name evidence="6" type="primary">cpdA_1</name>
    <name evidence="6" type="ORF">PbB2_00447</name>
</gene>
<dbReference type="CDD" id="cd00063">
    <property type="entry name" value="FN3"/>
    <property type="match status" value="1"/>
</dbReference>
<dbReference type="EMBL" id="BFBR01000001">
    <property type="protein sequence ID" value="GBF56790.1"/>
    <property type="molecule type" value="Genomic_DNA"/>
</dbReference>
<evidence type="ECO:0000313" key="6">
    <source>
        <dbReference type="EMBL" id="GBF56790.1"/>
    </source>
</evidence>
<dbReference type="Gene3D" id="3.60.21.10">
    <property type="match status" value="1"/>
</dbReference>
<dbReference type="Proteomes" id="UP000245086">
    <property type="component" value="Unassembled WGS sequence"/>
</dbReference>